<protein>
    <submittedName>
        <fullName evidence="3">14-3-3-like protein</fullName>
    </submittedName>
</protein>
<organism evidence="3 4">
    <name type="scientific">Hibiscus syriacus</name>
    <name type="common">Rose of Sharon</name>
    <dbReference type="NCBI Taxonomy" id="106335"/>
    <lineage>
        <taxon>Eukaryota</taxon>
        <taxon>Viridiplantae</taxon>
        <taxon>Streptophyta</taxon>
        <taxon>Embryophyta</taxon>
        <taxon>Tracheophyta</taxon>
        <taxon>Spermatophyta</taxon>
        <taxon>Magnoliopsida</taxon>
        <taxon>eudicotyledons</taxon>
        <taxon>Gunneridae</taxon>
        <taxon>Pentapetalae</taxon>
        <taxon>rosids</taxon>
        <taxon>malvids</taxon>
        <taxon>Malvales</taxon>
        <taxon>Malvaceae</taxon>
        <taxon>Malvoideae</taxon>
        <taxon>Hibiscus</taxon>
    </lineage>
</organism>
<dbReference type="SUPFAM" id="SSF48445">
    <property type="entry name" value="14-3-3 protein"/>
    <property type="match status" value="1"/>
</dbReference>
<dbReference type="Proteomes" id="UP000436088">
    <property type="component" value="Unassembled WGS sequence"/>
</dbReference>
<proteinExistence type="inferred from homology"/>
<reference evidence="3" key="1">
    <citation type="submission" date="2019-09" db="EMBL/GenBank/DDBJ databases">
        <title>Draft genome information of white flower Hibiscus syriacus.</title>
        <authorList>
            <person name="Kim Y.-M."/>
        </authorList>
    </citation>
    <scope>NUCLEOTIDE SEQUENCE [LARGE SCALE GENOMIC DNA]</scope>
    <source>
        <strain evidence="3">YM2019G1</strain>
    </source>
</reference>
<evidence type="ECO:0000259" key="2">
    <source>
        <dbReference type="SMART" id="SM00101"/>
    </source>
</evidence>
<evidence type="ECO:0000256" key="1">
    <source>
        <dbReference type="ARBA" id="ARBA00006141"/>
    </source>
</evidence>
<sequence length="228" mass="25883">MGRSKVSNIEASVKEIKEEMLSDTDPYSFVSASAYDTAWLAMIPVDSDQTCFMFKECLEDGQAHGERSLRSPVPDELTVEEQNLLSIAYKNVIGARHEGNYYRYLAEFKTGDDRKVVAENTLIAYKSAQDITTVELAPTYPIRLGLALNFSVFYYEILNSPDHACTIEKQAFDEAIAELDTLGEELYKDITLIMQLLRENLTLWTLDVEDQLMSHSKRVKPAVVLFFI</sequence>
<comment type="similarity">
    <text evidence="1">Belongs to the 14-3-3 family.</text>
</comment>
<evidence type="ECO:0000313" key="4">
    <source>
        <dbReference type="Proteomes" id="UP000436088"/>
    </source>
</evidence>
<dbReference type="InterPro" id="IPR036815">
    <property type="entry name" value="14-3-3_dom_sf"/>
</dbReference>
<accession>A0A6A3AUI0</accession>
<dbReference type="Pfam" id="PF00244">
    <property type="entry name" value="14-3-3"/>
    <property type="match status" value="1"/>
</dbReference>
<dbReference type="InterPro" id="IPR000308">
    <property type="entry name" value="14-3-3"/>
</dbReference>
<dbReference type="Gene3D" id="1.50.10.160">
    <property type="match status" value="1"/>
</dbReference>
<comment type="caution">
    <text evidence="3">The sequence shown here is derived from an EMBL/GenBank/DDBJ whole genome shotgun (WGS) entry which is preliminary data.</text>
</comment>
<dbReference type="AlphaFoldDB" id="A0A6A3AUI0"/>
<dbReference type="PANTHER" id="PTHR18860">
    <property type="entry name" value="14-3-3 PROTEIN"/>
    <property type="match status" value="1"/>
</dbReference>
<dbReference type="EMBL" id="VEPZ02000963">
    <property type="protein sequence ID" value="KAE8707528.1"/>
    <property type="molecule type" value="Genomic_DNA"/>
</dbReference>
<dbReference type="PRINTS" id="PR00305">
    <property type="entry name" value="1433ZETA"/>
</dbReference>
<dbReference type="Gene3D" id="1.20.190.20">
    <property type="entry name" value="14-3-3 domain"/>
    <property type="match status" value="1"/>
</dbReference>
<name>A0A6A3AUI0_HIBSY</name>
<evidence type="ECO:0000313" key="3">
    <source>
        <dbReference type="EMBL" id="KAE8707528.1"/>
    </source>
</evidence>
<gene>
    <name evidence="3" type="ORF">F3Y22_tig00110383pilonHSYRG00133</name>
</gene>
<dbReference type="SMART" id="SM00101">
    <property type="entry name" value="14_3_3"/>
    <property type="match status" value="1"/>
</dbReference>
<keyword evidence="4" id="KW-1185">Reference proteome</keyword>
<dbReference type="InterPro" id="IPR023410">
    <property type="entry name" value="14-3-3_domain"/>
</dbReference>
<feature type="domain" description="14-3-3" evidence="2">
    <location>
        <begin position="47"/>
        <end position="218"/>
    </location>
</feature>